<protein>
    <submittedName>
        <fullName evidence="1">Uncharacterized protein</fullName>
    </submittedName>
</protein>
<accession>A0A1F5WSK4</accession>
<organism evidence="1 2">
    <name type="scientific">Candidatus Giovannonibacteria bacterium RIFCSPHIGHO2_02_43_13</name>
    <dbReference type="NCBI Taxonomy" id="1798330"/>
    <lineage>
        <taxon>Bacteria</taxon>
        <taxon>Candidatus Giovannoniibacteriota</taxon>
    </lineage>
</organism>
<name>A0A1F5WSK4_9BACT</name>
<evidence type="ECO:0000313" key="1">
    <source>
        <dbReference type="EMBL" id="OGF78613.1"/>
    </source>
</evidence>
<sequence>MQSPWGKDIPLYKDYPVALYLDESEESKEAVRLLEEAKIVPVICDGDTELLRRPLLEWGIGVHQRLESIKNWLNSEIPD</sequence>
<gene>
    <name evidence="1" type="ORF">A2W54_00450</name>
</gene>
<dbReference type="AlphaFoldDB" id="A0A1F5WSK4"/>
<dbReference type="Proteomes" id="UP000178425">
    <property type="component" value="Unassembled WGS sequence"/>
</dbReference>
<dbReference type="EMBL" id="MFHI01000024">
    <property type="protein sequence ID" value="OGF78613.1"/>
    <property type="molecule type" value="Genomic_DNA"/>
</dbReference>
<evidence type="ECO:0000313" key="2">
    <source>
        <dbReference type="Proteomes" id="UP000178425"/>
    </source>
</evidence>
<comment type="caution">
    <text evidence="1">The sequence shown here is derived from an EMBL/GenBank/DDBJ whole genome shotgun (WGS) entry which is preliminary data.</text>
</comment>
<reference evidence="1 2" key="1">
    <citation type="journal article" date="2016" name="Nat. Commun.">
        <title>Thousands of microbial genomes shed light on interconnected biogeochemical processes in an aquifer system.</title>
        <authorList>
            <person name="Anantharaman K."/>
            <person name="Brown C.T."/>
            <person name="Hug L.A."/>
            <person name="Sharon I."/>
            <person name="Castelle C.J."/>
            <person name="Probst A.J."/>
            <person name="Thomas B.C."/>
            <person name="Singh A."/>
            <person name="Wilkins M.J."/>
            <person name="Karaoz U."/>
            <person name="Brodie E.L."/>
            <person name="Williams K.H."/>
            <person name="Hubbard S.S."/>
            <person name="Banfield J.F."/>
        </authorList>
    </citation>
    <scope>NUCLEOTIDE SEQUENCE [LARGE SCALE GENOMIC DNA]</scope>
</reference>
<proteinExistence type="predicted"/>